<sequence>MASDDTTPTPWWEVKEAELQGRCADDTAACYVSTKENSSCRTAPDETGVVRRRCERTVRKFRMCPGRAPEEFESTREETDDEPVRGGNSSAAFTTEFFRNFGDKGRGGGSGATGAGATFPFGGILGGGGGEGGGEDGIFGPMAGIVKGFLEFARQLERMEKTEGRGEADGNKKGSVAAADRGDGGAGCGGAGGVLDSLLRRRGTEGGDDRRGFSRADGPSSTDAPRSGD</sequence>
<feature type="region of interest" description="Disordered" evidence="1">
    <location>
        <begin position="160"/>
        <end position="229"/>
    </location>
</feature>
<gene>
    <name evidence="2" type="ORF">MANT1106_LOCUS5465</name>
</gene>
<feature type="compositionally biased region" description="Gly residues" evidence="1">
    <location>
        <begin position="184"/>
        <end position="193"/>
    </location>
</feature>
<feature type="compositionally biased region" description="Polar residues" evidence="1">
    <location>
        <begin position="219"/>
        <end position="229"/>
    </location>
</feature>
<accession>A0A7S0SC82</accession>
<protein>
    <submittedName>
        <fullName evidence="2">Uncharacterized protein</fullName>
    </submittedName>
</protein>
<name>A0A7S0SC82_9CHLO</name>
<feature type="compositionally biased region" description="Basic and acidic residues" evidence="1">
    <location>
        <begin position="198"/>
        <end position="214"/>
    </location>
</feature>
<evidence type="ECO:0000313" key="2">
    <source>
        <dbReference type="EMBL" id="CAD8702783.1"/>
    </source>
</evidence>
<reference evidence="2" key="1">
    <citation type="submission" date="2021-01" db="EMBL/GenBank/DDBJ databases">
        <authorList>
            <person name="Corre E."/>
            <person name="Pelletier E."/>
            <person name="Niang G."/>
            <person name="Scheremetjew M."/>
            <person name="Finn R."/>
            <person name="Kale V."/>
            <person name="Holt S."/>
            <person name="Cochrane G."/>
            <person name="Meng A."/>
            <person name="Brown T."/>
            <person name="Cohen L."/>
        </authorList>
    </citation>
    <scope>NUCLEOTIDE SEQUENCE</scope>
    <source>
        <strain evidence="2">SL-175</strain>
    </source>
</reference>
<feature type="region of interest" description="Disordered" evidence="1">
    <location>
        <begin position="69"/>
        <end position="89"/>
    </location>
</feature>
<dbReference type="EMBL" id="HBFC01009382">
    <property type="protein sequence ID" value="CAD8702783.1"/>
    <property type="molecule type" value="Transcribed_RNA"/>
</dbReference>
<evidence type="ECO:0000256" key="1">
    <source>
        <dbReference type="SAM" id="MobiDB-lite"/>
    </source>
</evidence>
<feature type="compositionally biased region" description="Basic and acidic residues" evidence="1">
    <location>
        <begin position="160"/>
        <end position="172"/>
    </location>
</feature>
<dbReference type="AlphaFoldDB" id="A0A7S0SC82"/>
<organism evidence="2">
    <name type="scientific">Mantoniella antarctica</name>
    <dbReference type="NCBI Taxonomy" id="81844"/>
    <lineage>
        <taxon>Eukaryota</taxon>
        <taxon>Viridiplantae</taxon>
        <taxon>Chlorophyta</taxon>
        <taxon>Mamiellophyceae</taxon>
        <taxon>Mamiellales</taxon>
        <taxon>Mamiellaceae</taxon>
        <taxon>Mantoniella</taxon>
    </lineage>
</organism>
<proteinExistence type="predicted"/>